<dbReference type="InterPro" id="IPR010273">
    <property type="entry name" value="DUF881"/>
</dbReference>
<dbReference type="Proteomes" id="UP000010420">
    <property type="component" value="Unassembled WGS sequence"/>
</dbReference>
<dbReference type="EMBL" id="AMEZ01000048">
    <property type="protein sequence ID" value="EKY26965.1"/>
    <property type="molecule type" value="Genomic_DNA"/>
</dbReference>
<evidence type="ECO:0000256" key="1">
    <source>
        <dbReference type="ARBA" id="ARBA00009108"/>
    </source>
</evidence>
<accession>L1QH10</accession>
<dbReference type="OrthoDB" id="9776196at2"/>
<keyword evidence="4" id="KW-1185">Reference proteome</keyword>
<dbReference type="Pfam" id="PF05949">
    <property type="entry name" value="DUF881"/>
    <property type="match status" value="1"/>
</dbReference>
<evidence type="ECO:0008006" key="5">
    <source>
        <dbReference type="Google" id="ProtNLM"/>
    </source>
</evidence>
<protein>
    <recommendedName>
        <fullName evidence="5">Division initiation protein</fullName>
    </recommendedName>
</protein>
<dbReference type="eggNOG" id="COG3879">
    <property type="taxonomic scope" value="Bacteria"/>
</dbReference>
<comment type="caution">
    <text evidence="3">The sequence shown here is derived from an EMBL/GenBank/DDBJ whole genome shotgun (WGS) entry which is preliminary data.</text>
</comment>
<dbReference type="Gene3D" id="3.30.70.1880">
    <property type="entry name" value="Protein of unknown function DUF881"/>
    <property type="match status" value="1"/>
</dbReference>
<proteinExistence type="inferred from homology"/>
<organism evidence="3 4">
    <name type="scientific">Clostridium celatum DSM 1785</name>
    <dbReference type="NCBI Taxonomy" id="545697"/>
    <lineage>
        <taxon>Bacteria</taxon>
        <taxon>Bacillati</taxon>
        <taxon>Bacillota</taxon>
        <taxon>Clostridia</taxon>
        <taxon>Eubacteriales</taxon>
        <taxon>Clostridiaceae</taxon>
        <taxon>Clostridium</taxon>
    </lineage>
</organism>
<dbReference type="PANTHER" id="PTHR37313:SF2">
    <property type="entry name" value="UPF0749 PROTEIN YLXX"/>
    <property type="match status" value="1"/>
</dbReference>
<dbReference type="AlphaFoldDB" id="L1QH10"/>
<feature type="coiled-coil region" evidence="2">
    <location>
        <begin position="41"/>
        <end position="68"/>
    </location>
</feature>
<dbReference type="RefSeq" id="WP_005213020.1">
    <property type="nucleotide sequence ID" value="NZ_KB291640.1"/>
</dbReference>
<sequence length="268" mass="30170">MKNYKFKFFVFIASITLGFLIVVNVGMGKNIGIFNLNAVQYKDATEERNKLYDEIANLKDENYNLYEKISSYNVDENGHEKIIEHMKSQLNDYSTVAGINMVSGPGIILTINDADFDVYTNSEFEVSRSILHASDVALVLNELRIAGAEALGLNSYNSVTREVNDEFDKIIKINELSREAYRIINTTGVECAWAFIELDDKTKKIEGPFAFYAIGDPEQLEASLLAQGSHINNLIIRNLDISIVKVDKIILPKSIYSIAPTYMQRADS</sequence>
<evidence type="ECO:0000256" key="2">
    <source>
        <dbReference type="SAM" id="Coils"/>
    </source>
</evidence>
<keyword evidence="2" id="KW-0175">Coiled coil</keyword>
<dbReference type="STRING" id="545697.HMPREF0216_01568"/>
<evidence type="ECO:0000313" key="4">
    <source>
        <dbReference type="Proteomes" id="UP000010420"/>
    </source>
</evidence>
<dbReference type="PANTHER" id="PTHR37313">
    <property type="entry name" value="UPF0749 PROTEIN RV1825"/>
    <property type="match status" value="1"/>
</dbReference>
<dbReference type="HOGENOM" id="CLU_040273_4_1_9"/>
<dbReference type="PATRIC" id="fig|545697.3.peg.1543"/>
<name>L1QH10_9CLOT</name>
<evidence type="ECO:0000313" key="3">
    <source>
        <dbReference type="EMBL" id="EKY26965.1"/>
    </source>
</evidence>
<gene>
    <name evidence="3" type="ORF">HMPREF0216_01568</name>
</gene>
<reference evidence="3 4" key="1">
    <citation type="submission" date="2012-05" db="EMBL/GenBank/DDBJ databases">
        <authorList>
            <person name="Weinstock G."/>
            <person name="Sodergren E."/>
            <person name="Lobos E.A."/>
            <person name="Fulton L."/>
            <person name="Fulton R."/>
            <person name="Courtney L."/>
            <person name="Fronick C."/>
            <person name="O'Laughlin M."/>
            <person name="Godfrey J."/>
            <person name="Wilson R.M."/>
            <person name="Miner T."/>
            <person name="Farmer C."/>
            <person name="Delehaunty K."/>
            <person name="Cordes M."/>
            <person name="Minx P."/>
            <person name="Tomlinson C."/>
            <person name="Chen J."/>
            <person name="Wollam A."/>
            <person name="Pepin K.H."/>
            <person name="Bhonagiri V."/>
            <person name="Zhang X."/>
            <person name="Suruliraj S."/>
            <person name="Warren W."/>
            <person name="Mitreva M."/>
            <person name="Mardis E.R."/>
            <person name="Wilson R.K."/>
        </authorList>
    </citation>
    <scope>NUCLEOTIDE SEQUENCE [LARGE SCALE GENOMIC DNA]</scope>
    <source>
        <strain evidence="3 4">DSM 1785</strain>
    </source>
</reference>
<comment type="similarity">
    <text evidence="1">Belongs to the UPF0749 family.</text>
</comment>